<reference evidence="1 2" key="1">
    <citation type="journal article" date="2024" name="BMC Genomics">
        <title>De novo assembly and annotation of Popillia japonica's genome with initial clues to its potential as an invasive pest.</title>
        <authorList>
            <person name="Cucini C."/>
            <person name="Boschi S."/>
            <person name="Funari R."/>
            <person name="Cardaioli E."/>
            <person name="Iannotti N."/>
            <person name="Marturano G."/>
            <person name="Paoli F."/>
            <person name="Bruttini M."/>
            <person name="Carapelli A."/>
            <person name="Frati F."/>
            <person name="Nardi F."/>
        </authorList>
    </citation>
    <scope>NUCLEOTIDE SEQUENCE [LARGE SCALE GENOMIC DNA]</scope>
    <source>
        <strain evidence="1">DMR45628</strain>
    </source>
</reference>
<gene>
    <name evidence="1" type="ORF">QE152_g13336</name>
</gene>
<keyword evidence="2" id="KW-1185">Reference proteome</keyword>
<evidence type="ECO:0000313" key="2">
    <source>
        <dbReference type="Proteomes" id="UP001458880"/>
    </source>
</evidence>
<sequence length="311" mass="35403">MNAVNLPLALFTVILRRFIDKFRTTQGAVILKSTAPWVVDTSLVKSCMYAYMFCAGIYYTMKHMQRGTIVSLARKCSESAATIKDRYVRRGNYHNKNRSSFVKNLVRGRDGQQRALKYIASMTSGEAIRTSNPNVMAYNNDDNIGTSSQNFEQEVRDYTTNPYFEPSSVPRNHIRSRNYHKPRHNVRMPLMVEGTSDSKPEKIVEIDLTASKEMTSANVETITISDEIGSDSANAFSKPRKRLKPRNCLTLRGRKILKNDFSFCGDSVVRKTRSGKIYGYHVGGPNMPLMEDIQRKIQIIRDCVRTETKSV</sequence>
<name>A0AAW1LEG6_POPJA</name>
<accession>A0AAW1LEG6</accession>
<organism evidence="1 2">
    <name type="scientific">Popillia japonica</name>
    <name type="common">Japanese beetle</name>
    <dbReference type="NCBI Taxonomy" id="7064"/>
    <lineage>
        <taxon>Eukaryota</taxon>
        <taxon>Metazoa</taxon>
        <taxon>Ecdysozoa</taxon>
        <taxon>Arthropoda</taxon>
        <taxon>Hexapoda</taxon>
        <taxon>Insecta</taxon>
        <taxon>Pterygota</taxon>
        <taxon>Neoptera</taxon>
        <taxon>Endopterygota</taxon>
        <taxon>Coleoptera</taxon>
        <taxon>Polyphaga</taxon>
        <taxon>Scarabaeiformia</taxon>
        <taxon>Scarabaeidae</taxon>
        <taxon>Rutelinae</taxon>
        <taxon>Popillia</taxon>
    </lineage>
</organism>
<evidence type="ECO:0000313" key="1">
    <source>
        <dbReference type="EMBL" id="KAK9731813.1"/>
    </source>
</evidence>
<dbReference type="Proteomes" id="UP001458880">
    <property type="component" value="Unassembled WGS sequence"/>
</dbReference>
<dbReference type="AlphaFoldDB" id="A0AAW1LEG6"/>
<protein>
    <submittedName>
        <fullName evidence="1">Uncharacterized protein</fullName>
    </submittedName>
</protein>
<comment type="caution">
    <text evidence="1">The sequence shown here is derived from an EMBL/GenBank/DDBJ whole genome shotgun (WGS) entry which is preliminary data.</text>
</comment>
<dbReference type="EMBL" id="JASPKY010000126">
    <property type="protein sequence ID" value="KAK9731813.1"/>
    <property type="molecule type" value="Genomic_DNA"/>
</dbReference>
<proteinExistence type="predicted"/>